<comment type="cofactor">
    <cofactor evidence="1">
        <name>[4Fe-4S] cluster</name>
        <dbReference type="ChEBI" id="CHEBI:49883"/>
    </cofactor>
</comment>
<dbReference type="Pfam" id="PF04055">
    <property type="entry name" value="Radical_SAM"/>
    <property type="match status" value="1"/>
</dbReference>
<dbReference type="InterPro" id="IPR058240">
    <property type="entry name" value="rSAM_sf"/>
</dbReference>
<dbReference type="EMBL" id="RCZD01000008">
    <property type="protein sequence ID" value="TPG59997.1"/>
    <property type="molecule type" value="Genomic_DNA"/>
</dbReference>
<keyword evidence="8" id="KW-1185">Reference proteome</keyword>
<keyword evidence="3" id="KW-0479">Metal-binding</keyword>
<organism evidence="7 8">
    <name type="scientific">Ewingella americana</name>
    <dbReference type="NCBI Taxonomy" id="41202"/>
    <lineage>
        <taxon>Bacteria</taxon>
        <taxon>Pseudomonadati</taxon>
        <taxon>Pseudomonadota</taxon>
        <taxon>Gammaproteobacteria</taxon>
        <taxon>Enterobacterales</taxon>
        <taxon>Yersiniaceae</taxon>
        <taxon>Ewingella</taxon>
    </lineage>
</organism>
<protein>
    <submittedName>
        <fullName evidence="7">Radical SAM protein</fullName>
    </submittedName>
</protein>
<dbReference type="CDD" id="cd01335">
    <property type="entry name" value="Radical_SAM"/>
    <property type="match status" value="1"/>
</dbReference>
<dbReference type="Proteomes" id="UP000317663">
    <property type="component" value="Unassembled WGS sequence"/>
</dbReference>
<evidence type="ECO:0000313" key="8">
    <source>
        <dbReference type="Proteomes" id="UP000317663"/>
    </source>
</evidence>
<dbReference type="SUPFAM" id="SSF102114">
    <property type="entry name" value="Radical SAM enzymes"/>
    <property type="match status" value="1"/>
</dbReference>
<evidence type="ECO:0000313" key="7">
    <source>
        <dbReference type="EMBL" id="TPG59997.1"/>
    </source>
</evidence>
<evidence type="ECO:0000256" key="3">
    <source>
        <dbReference type="ARBA" id="ARBA00022723"/>
    </source>
</evidence>
<evidence type="ECO:0000256" key="5">
    <source>
        <dbReference type="ARBA" id="ARBA00023014"/>
    </source>
</evidence>
<dbReference type="GO" id="GO:0051536">
    <property type="term" value="F:iron-sulfur cluster binding"/>
    <property type="evidence" value="ECO:0007669"/>
    <property type="project" value="UniProtKB-KW"/>
</dbReference>
<dbReference type="PANTHER" id="PTHR11228:SF7">
    <property type="entry name" value="PQQA PEPTIDE CYCLASE"/>
    <property type="match status" value="1"/>
</dbReference>
<keyword evidence="2" id="KW-0949">S-adenosyl-L-methionine</keyword>
<dbReference type="SFLD" id="SFLDS00029">
    <property type="entry name" value="Radical_SAM"/>
    <property type="match status" value="1"/>
</dbReference>
<feature type="domain" description="Radical SAM core" evidence="6">
    <location>
        <begin position="11"/>
        <end position="238"/>
    </location>
</feature>
<sequence>MEASEVFTQLYAKGAARSLKFVMTSRCNLGCSYCPQDHEPVNETPWNLQKMKSMIRSFADSMKGEEKTLDFIGGEPLLKKRLIHQFLTEDRDYLLDNEITIHLTTNGLLLDKETIDLINTFPNSAIFISLDTLAMGGLRPLKREQFDHVCSQLNYISNVMGKYNTTTVMSITPTDVMYMADSMSMLYKLGVGNFLVNPIFYNNYSKLDWTQESFKDCERILQEFYDTRPDAMITFGAEVAPKGSHNCLSGGLITNVDADGHISGCFFFSGNKGEYFPDAHIGTIGEVNEVFHDRIDKSHKDYQKSMNSLVCQSCDIQGLCSMCPAGHKKLNDGYFGPISSGNGTFLFCQQAVRSHITVRDYCSNVEDAREYAMNRFAEMEANSTQS</sequence>
<dbReference type="PANTHER" id="PTHR11228">
    <property type="entry name" value="RADICAL SAM DOMAIN PROTEIN"/>
    <property type="match status" value="1"/>
</dbReference>
<name>A0A502GCK0_9GAMM</name>
<dbReference type="InterPro" id="IPR050377">
    <property type="entry name" value="Radical_SAM_PqqE_MftC-like"/>
</dbReference>
<keyword evidence="5" id="KW-0411">Iron-sulfur</keyword>
<dbReference type="InterPro" id="IPR013785">
    <property type="entry name" value="Aldolase_TIM"/>
</dbReference>
<evidence type="ECO:0000256" key="2">
    <source>
        <dbReference type="ARBA" id="ARBA00022691"/>
    </source>
</evidence>
<dbReference type="InterPro" id="IPR007197">
    <property type="entry name" value="rSAM"/>
</dbReference>
<proteinExistence type="predicted"/>
<dbReference type="PROSITE" id="PS51918">
    <property type="entry name" value="RADICAL_SAM"/>
    <property type="match status" value="1"/>
</dbReference>
<dbReference type="SFLD" id="SFLDG01067">
    <property type="entry name" value="SPASM/twitch_domain_containing"/>
    <property type="match status" value="1"/>
</dbReference>
<reference evidence="7 8" key="1">
    <citation type="journal article" date="2019" name="Environ. Microbiol.">
        <title>Species interactions and distinct microbial communities in high Arctic permafrost affected cryosols are associated with the CH4 and CO2 gas fluxes.</title>
        <authorList>
            <person name="Altshuler I."/>
            <person name="Hamel J."/>
            <person name="Turney S."/>
            <person name="Magnuson E."/>
            <person name="Levesque R."/>
            <person name="Greer C."/>
            <person name="Whyte L.G."/>
        </authorList>
    </citation>
    <scope>NUCLEOTIDE SEQUENCE [LARGE SCALE GENOMIC DNA]</scope>
    <source>
        <strain evidence="7 8">E4</strain>
    </source>
</reference>
<evidence type="ECO:0000256" key="4">
    <source>
        <dbReference type="ARBA" id="ARBA00023004"/>
    </source>
</evidence>
<dbReference type="AlphaFoldDB" id="A0A502GCK0"/>
<evidence type="ECO:0000259" key="6">
    <source>
        <dbReference type="PROSITE" id="PS51918"/>
    </source>
</evidence>
<dbReference type="GO" id="GO:0046872">
    <property type="term" value="F:metal ion binding"/>
    <property type="evidence" value="ECO:0007669"/>
    <property type="project" value="UniProtKB-KW"/>
</dbReference>
<dbReference type="GO" id="GO:0003824">
    <property type="term" value="F:catalytic activity"/>
    <property type="evidence" value="ECO:0007669"/>
    <property type="project" value="InterPro"/>
</dbReference>
<dbReference type="RefSeq" id="WP_140473725.1">
    <property type="nucleotide sequence ID" value="NZ_RCZD01000008.1"/>
</dbReference>
<dbReference type="Gene3D" id="3.20.20.70">
    <property type="entry name" value="Aldolase class I"/>
    <property type="match status" value="1"/>
</dbReference>
<dbReference type="OrthoDB" id="9782387at2"/>
<gene>
    <name evidence="7" type="ORF">EAH77_15635</name>
</gene>
<accession>A0A502GCK0</accession>
<evidence type="ECO:0000256" key="1">
    <source>
        <dbReference type="ARBA" id="ARBA00001966"/>
    </source>
</evidence>
<comment type="caution">
    <text evidence="7">The sequence shown here is derived from an EMBL/GenBank/DDBJ whole genome shotgun (WGS) entry which is preliminary data.</text>
</comment>
<keyword evidence="4" id="KW-0408">Iron</keyword>